<name>A0A5I0BJR8_SALET</name>
<evidence type="ECO:0000256" key="1">
    <source>
        <dbReference type="SAM" id="Phobius"/>
    </source>
</evidence>
<keyword evidence="2" id="KW-0732">Signal</keyword>
<keyword evidence="1" id="KW-0472">Membrane</keyword>
<keyword evidence="1" id="KW-1133">Transmembrane helix</keyword>
<protein>
    <submittedName>
        <fullName evidence="3">Uncharacterized protein</fullName>
    </submittedName>
</protein>
<feature type="signal peptide" evidence="2">
    <location>
        <begin position="1"/>
        <end position="17"/>
    </location>
</feature>
<organism evidence="3">
    <name type="scientific">Salmonella enterica subsp. enterica serovar Koketime</name>
    <dbReference type="NCBI Taxonomy" id="2564632"/>
    <lineage>
        <taxon>Bacteria</taxon>
        <taxon>Pseudomonadati</taxon>
        <taxon>Pseudomonadota</taxon>
        <taxon>Gammaproteobacteria</taxon>
        <taxon>Enterobacterales</taxon>
        <taxon>Enterobacteriaceae</taxon>
        <taxon>Salmonella</taxon>
    </lineage>
</organism>
<dbReference type="AlphaFoldDB" id="A0A5I0BJR8"/>
<proteinExistence type="predicted"/>
<comment type="caution">
    <text evidence="3">The sequence shown here is derived from an EMBL/GenBank/DDBJ whole genome shotgun (WGS) entry which is preliminary data.</text>
</comment>
<sequence>MLVSAFILSFISAPALAAGPDFTPLTDAVDFGTVMTAILAIFALIAGLYVALAGGKKILAAIRGA</sequence>
<feature type="transmembrane region" description="Helical" evidence="1">
    <location>
        <begin position="33"/>
        <end position="53"/>
    </location>
</feature>
<evidence type="ECO:0000256" key="2">
    <source>
        <dbReference type="SAM" id="SignalP"/>
    </source>
</evidence>
<keyword evidence="1" id="KW-0812">Transmembrane</keyword>
<reference evidence="3" key="1">
    <citation type="submission" date="2019-02" db="EMBL/GenBank/DDBJ databases">
        <authorList>
            <person name="Ashton P.M."/>
            <person name="Dallman T."/>
            <person name="Nair S."/>
            <person name="De Pinna E."/>
            <person name="Peters T."/>
            <person name="Grant K."/>
        </authorList>
    </citation>
    <scope>NUCLEOTIDE SEQUENCE</scope>
    <source>
        <strain evidence="3">446642</strain>
    </source>
</reference>
<gene>
    <name evidence="3" type="ORF">EWG69_05190</name>
</gene>
<accession>A0A5I0BJR8</accession>
<evidence type="ECO:0000313" key="3">
    <source>
        <dbReference type="EMBL" id="ECE8853596.1"/>
    </source>
</evidence>
<feature type="chain" id="PRO_5023818290" evidence="2">
    <location>
        <begin position="18"/>
        <end position="65"/>
    </location>
</feature>
<dbReference type="EMBL" id="AAIJKB010000003">
    <property type="protein sequence ID" value="ECE8853596.1"/>
    <property type="molecule type" value="Genomic_DNA"/>
</dbReference>